<accession>A0ACB8EWX2</accession>
<comment type="caution">
    <text evidence="1">The sequence shown here is derived from an EMBL/GenBank/DDBJ whole genome shotgun (WGS) entry which is preliminary data.</text>
</comment>
<organism evidence="1 2">
    <name type="scientific">Sphaerodactylus townsendi</name>
    <dbReference type="NCBI Taxonomy" id="933632"/>
    <lineage>
        <taxon>Eukaryota</taxon>
        <taxon>Metazoa</taxon>
        <taxon>Chordata</taxon>
        <taxon>Craniata</taxon>
        <taxon>Vertebrata</taxon>
        <taxon>Euteleostomi</taxon>
        <taxon>Lepidosauria</taxon>
        <taxon>Squamata</taxon>
        <taxon>Bifurcata</taxon>
        <taxon>Gekkota</taxon>
        <taxon>Sphaerodactylidae</taxon>
        <taxon>Sphaerodactylus</taxon>
    </lineage>
</organism>
<name>A0ACB8EWX2_9SAUR</name>
<dbReference type="EMBL" id="CM037628">
    <property type="protein sequence ID" value="KAH7997168.1"/>
    <property type="molecule type" value="Genomic_DNA"/>
</dbReference>
<gene>
    <name evidence="1" type="ORF">K3G42_013787</name>
</gene>
<keyword evidence="2" id="KW-1185">Reference proteome</keyword>
<proteinExistence type="predicted"/>
<evidence type="ECO:0000313" key="1">
    <source>
        <dbReference type="EMBL" id="KAH7997168.1"/>
    </source>
</evidence>
<protein>
    <submittedName>
        <fullName evidence="1">Uncharacterized protein</fullName>
    </submittedName>
</protein>
<sequence>MGNCFCLVFLWLSVSIIFPAVEHAEVGSSEMAANPSNPVLSLAPYTLDDKYKGCTKVMKNNLKSLLETELAITPKYKETWKASLRTWRKRKDSHSLPRNVTEFAEMAIMAYTYGNPSIYEEFNTATRTAGKAPREYAAYPFKSLHFLLTWGAKAFQSTKPKCTRVYRGTEVKFFTTKIFRFGQFTSTSERRTIAEFFGTITFFNVFTCEGYSISEMSRIKFEDEVLIPPYELFQVTSVKDTKNGKIVNAKSVGSCSNHNCAFVGKGWNGTMACPEHQGM</sequence>
<reference evidence="1" key="1">
    <citation type="submission" date="2021-08" db="EMBL/GenBank/DDBJ databases">
        <title>The first chromosome-level gecko genome reveals the dynamic sex chromosomes of Neotropical dwarf geckos (Sphaerodactylidae: Sphaerodactylus).</title>
        <authorList>
            <person name="Pinto B.J."/>
            <person name="Keating S.E."/>
            <person name="Gamble T."/>
        </authorList>
    </citation>
    <scope>NUCLEOTIDE SEQUENCE</scope>
    <source>
        <strain evidence="1">TG3544</strain>
    </source>
</reference>
<evidence type="ECO:0000313" key="2">
    <source>
        <dbReference type="Proteomes" id="UP000827872"/>
    </source>
</evidence>
<dbReference type="Proteomes" id="UP000827872">
    <property type="component" value="Linkage Group LG15"/>
</dbReference>